<dbReference type="Proteomes" id="UP001234989">
    <property type="component" value="Chromosome 6"/>
</dbReference>
<keyword evidence="2" id="KW-1185">Reference proteome</keyword>
<dbReference type="InterPro" id="IPR031127">
    <property type="entry name" value="E3_UB_ligase_RBR"/>
</dbReference>
<reference evidence="1" key="1">
    <citation type="submission" date="2023-08" db="EMBL/GenBank/DDBJ databases">
        <title>A de novo genome assembly of Solanum verrucosum Schlechtendal, a Mexican diploid species geographically isolated from the other diploid A-genome species in potato relatives.</title>
        <authorList>
            <person name="Hosaka K."/>
        </authorList>
    </citation>
    <scope>NUCLEOTIDE SEQUENCE</scope>
    <source>
        <tissue evidence="1">Young leaves</tissue>
    </source>
</reference>
<gene>
    <name evidence="1" type="ORF">MTR67_028592</name>
</gene>
<dbReference type="SUPFAM" id="SSF57850">
    <property type="entry name" value="RING/U-box"/>
    <property type="match status" value="2"/>
</dbReference>
<protein>
    <recommendedName>
        <fullName evidence="3">RING-type domain-containing protein</fullName>
    </recommendedName>
</protein>
<dbReference type="GO" id="GO:0004842">
    <property type="term" value="F:ubiquitin-protein transferase activity"/>
    <property type="evidence" value="ECO:0007669"/>
    <property type="project" value="InterPro"/>
</dbReference>
<evidence type="ECO:0000313" key="2">
    <source>
        <dbReference type="Proteomes" id="UP001234989"/>
    </source>
</evidence>
<accession>A0AAF0R7G7</accession>
<dbReference type="Gene3D" id="1.20.120.1750">
    <property type="match status" value="1"/>
</dbReference>
<proteinExistence type="predicted"/>
<sequence length="144" mass="16694">MLVNDSDDIVRESECPVCRRLFCAQCYVPWHCGVQCEEFQKMNVDERSREDLMVKELAKAKQWTRCPYCRFFVEKTEGCLHMTCRSSGSSSGYYTSVRSPLIQPTFPNINSTVSDLLKSLSKLKSRQILRYYADMASKSHQLLE</sequence>
<evidence type="ECO:0008006" key="3">
    <source>
        <dbReference type="Google" id="ProtNLM"/>
    </source>
</evidence>
<name>A0AAF0R7G7_SOLVR</name>
<dbReference type="EMBL" id="CP133617">
    <property type="protein sequence ID" value="WMV35207.1"/>
    <property type="molecule type" value="Genomic_DNA"/>
</dbReference>
<evidence type="ECO:0000313" key="1">
    <source>
        <dbReference type="EMBL" id="WMV35207.1"/>
    </source>
</evidence>
<dbReference type="PANTHER" id="PTHR11685">
    <property type="entry name" value="RBR FAMILY RING FINGER AND IBR DOMAIN-CONTAINING"/>
    <property type="match status" value="1"/>
</dbReference>
<dbReference type="GO" id="GO:0016567">
    <property type="term" value="P:protein ubiquitination"/>
    <property type="evidence" value="ECO:0007669"/>
    <property type="project" value="InterPro"/>
</dbReference>
<dbReference type="AlphaFoldDB" id="A0AAF0R7G7"/>
<organism evidence="1 2">
    <name type="scientific">Solanum verrucosum</name>
    <dbReference type="NCBI Taxonomy" id="315347"/>
    <lineage>
        <taxon>Eukaryota</taxon>
        <taxon>Viridiplantae</taxon>
        <taxon>Streptophyta</taxon>
        <taxon>Embryophyta</taxon>
        <taxon>Tracheophyta</taxon>
        <taxon>Spermatophyta</taxon>
        <taxon>Magnoliopsida</taxon>
        <taxon>eudicotyledons</taxon>
        <taxon>Gunneridae</taxon>
        <taxon>Pentapetalae</taxon>
        <taxon>asterids</taxon>
        <taxon>lamiids</taxon>
        <taxon>Solanales</taxon>
        <taxon>Solanaceae</taxon>
        <taxon>Solanoideae</taxon>
        <taxon>Solaneae</taxon>
        <taxon>Solanum</taxon>
    </lineage>
</organism>